<evidence type="ECO:0000313" key="3">
    <source>
        <dbReference type="EMBL" id="MCC4621867.1"/>
    </source>
</evidence>
<dbReference type="Pfam" id="PF01425">
    <property type="entry name" value="Amidase"/>
    <property type="match status" value="1"/>
</dbReference>
<dbReference type="RefSeq" id="WP_200859751.1">
    <property type="nucleotide sequence ID" value="NZ_CAWLZN010000001.1"/>
</dbReference>
<comment type="caution">
    <text evidence="3">The sequence shown here is derived from an EMBL/GenBank/DDBJ whole genome shotgun (WGS) entry which is preliminary data.</text>
</comment>
<protein>
    <submittedName>
        <fullName evidence="3">Amidase</fullName>
    </submittedName>
</protein>
<dbReference type="SUPFAM" id="SSF75304">
    <property type="entry name" value="Amidase signature (AS) enzymes"/>
    <property type="match status" value="1"/>
</dbReference>
<sequence>MMQDIDALLDSHDGVGLAALVRNGEIQPLELTEATIARLERVASLNAVAETLYDQARATARQPATRQGALAGVPTLIKDLFSPLRGARMGNGSLAQGDARADLDCAVVERLRAAGCVFLGTSTSPEFGTSYTTESTRFGATANPWDITRSAGGSSGGAAALVAARAVPFAHGNDGGGSLRVPASCCGVFGLKPSRGRMPSGPLIGEGWAGMGITHAITRSVRDSAALLDATAGADLGAPYAAPAQAAPFMAAIERDPTPLRIALVEHLAPWPSGADALAAVRHSAGLCSLLGHHVEAARLPVDLPVLVDQLFDIIGPSTRCYLDMLGHLRGAPVTDAELEPRTRVILREKGHVSGARYAAAVAAIHVLGRQLATLLQDYDLILTPTLTRAPPLLGTLDAFDDTISLARLIDDFHSYSPFTALFNASGQPAMSVPLYWSPAGLPIGAHFAARFGEESTLLALAAQLERAQPWAGRVPPLNASAVGR</sequence>
<dbReference type="EMBL" id="JAJGQJ010000056">
    <property type="protein sequence ID" value="MCC4621867.1"/>
    <property type="molecule type" value="Genomic_DNA"/>
</dbReference>
<evidence type="ECO:0000259" key="2">
    <source>
        <dbReference type="Pfam" id="PF01425"/>
    </source>
</evidence>
<organism evidence="3 4">
    <name type="scientific">Xanthomonas cassavae CFBP 4642</name>
    <dbReference type="NCBI Taxonomy" id="1219375"/>
    <lineage>
        <taxon>Bacteria</taxon>
        <taxon>Pseudomonadati</taxon>
        <taxon>Pseudomonadota</taxon>
        <taxon>Gammaproteobacteria</taxon>
        <taxon>Lysobacterales</taxon>
        <taxon>Lysobacteraceae</taxon>
        <taxon>Xanthomonas</taxon>
    </lineage>
</organism>
<dbReference type="InterPro" id="IPR036928">
    <property type="entry name" value="AS_sf"/>
</dbReference>
<dbReference type="InterPro" id="IPR000120">
    <property type="entry name" value="Amidase"/>
</dbReference>
<proteinExistence type="inferred from homology"/>
<reference evidence="3 4" key="1">
    <citation type="submission" date="2021-10" db="EMBL/GenBank/DDBJ databases">
        <title>Genome sequencing of Xanthomonas strains from NCPPB.</title>
        <authorList>
            <person name="Hussein R."/>
            <person name="Harrison J."/>
            <person name="Studholme D.J."/>
            <person name="Vicente J."/>
            <person name="Grant M."/>
        </authorList>
    </citation>
    <scope>NUCLEOTIDE SEQUENCE [LARGE SCALE GENOMIC DNA]</scope>
    <source>
        <strain evidence="3 4">NCPPB 101</strain>
    </source>
</reference>
<evidence type="ECO:0000313" key="4">
    <source>
        <dbReference type="Proteomes" id="UP001199206"/>
    </source>
</evidence>
<accession>A0ABS8HJS2</accession>
<evidence type="ECO:0000256" key="1">
    <source>
        <dbReference type="ARBA" id="ARBA00009199"/>
    </source>
</evidence>
<dbReference type="InterPro" id="IPR020556">
    <property type="entry name" value="Amidase_CS"/>
</dbReference>
<dbReference type="PANTHER" id="PTHR11895:SF7">
    <property type="entry name" value="GLUTAMYL-TRNA(GLN) AMIDOTRANSFERASE SUBUNIT A, MITOCHONDRIAL"/>
    <property type="match status" value="1"/>
</dbReference>
<dbReference type="PANTHER" id="PTHR11895">
    <property type="entry name" value="TRANSAMIDASE"/>
    <property type="match status" value="1"/>
</dbReference>
<dbReference type="InterPro" id="IPR023631">
    <property type="entry name" value="Amidase_dom"/>
</dbReference>
<keyword evidence="4" id="KW-1185">Reference proteome</keyword>
<comment type="similarity">
    <text evidence="1">Belongs to the amidase family.</text>
</comment>
<gene>
    <name evidence="3" type="ORF">LL965_17980</name>
</gene>
<dbReference type="Proteomes" id="UP001199206">
    <property type="component" value="Unassembled WGS sequence"/>
</dbReference>
<dbReference type="PROSITE" id="PS00571">
    <property type="entry name" value="AMIDASES"/>
    <property type="match status" value="1"/>
</dbReference>
<feature type="domain" description="Amidase" evidence="2">
    <location>
        <begin position="30"/>
        <end position="459"/>
    </location>
</feature>
<dbReference type="Gene3D" id="3.90.1300.10">
    <property type="entry name" value="Amidase signature (AS) domain"/>
    <property type="match status" value="1"/>
</dbReference>
<name>A0ABS8HJS2_9XANT</name>